<name>A0ACC2SLC0_9FUNG</name>
<dbReference type="EMBL" id="QTSX02004979">
    <property type="protein sequence ID" value="KAJ9063103.1"/>
    <property type="molecule type" value="Genomic_DNA"/>
</dbReference>
<dbReference type="Proteomes" id="UP001165960">
    <property type="component" value="Unassembled WGS sequence"/>
</dbReference>
<protein>
    <submittedName>
        <fullName evidence="1">Uncharacterized protein</fullName>
    </submittedName>
</protein>
<evidence type="ECO:0000313" key="1">
    <source>
        <dbReference type="EMBL" id="KAJ9063103.1"/>
    </source>
</evidence>
<proteinExistence type="predicted"/>
<sequence length="114" mass="12428">MKNRNQVVRNDISAPLKPQDLEQVLNPVQDCLWAASPEDQGADCPCFFGNESSLIQIANALEDRAAIKDLPIMAPIKEHKKLPNEGKEVSAIGLMSLMPTLGINHNPATKENLG</sequence>
<gene>
    <name evidence="1" type="ORF">DSO57_1003632</name>
</gene>
<keyword evidence="2" id="KW-1185">Reference proteome</keyword>
<accession>A0ACC2SLC0</accession>
<organism evidence="1 2">
    <name type="scientific">Entomophthora muscae</name>
    <dbReference type="NCBI Taxonomy" id="34485"/>
    <lineage>
        <taxon>Eukaryota</taxon>
        <taxon>Fungi</taxon>
        <taxon>Fungi incertae sedis</taxon>
        <taxon>Zoopagomycota</taxon>
        <taxon>Entomophthoromycotina</taxon>
        <taxon>Entomophthoromycetes</taxon>
        <taxon>Entomophthorales</taxon>
        <taxon>Entomophthoraceae</taxon>
        <taxon>Entomophthora</taxon>
    </lineage>
</organism>
<comment type="caution">
    <text evidence="1">The sequence shown here is derived from an EMBL/GenBank/DDBJ whole genome shotgun (WGS) entry which is preliminary data.</text>
</comment>
<reference evidence="1" key="1">
    <citation type="submission" date="2022-04" db="EMBL/GenBank/DDBJ databases">
        <title>Genome of the entomopathogenic fungus Entomophthora muscae.</title>
        <authorList>
            <person name="Elya C."/>
            <person name="Lovett B.R."/>
            <person name="Lee E."/>
            <person name="Macias A.M."/>
            <person name="Hajek A.E."/>
            <person name="De Bivort B.L."/>
            <person name="Kasson M.T."/>
            <person name="De Fine Licht H.H."/>
            <person name="Stajich J.E."/>
        </authorList>
    </citation>
    <scope>NUCLEOTIDE SEQUENCE</scope>
    <source>
        <strain evidence="1">Berkeley</strain>
    </source>
</reference>
<evidence type="ECO:0000313" key="2">
    <source>
        <dbReference type="Proteomes" id="UP001165960"/>
    </source>
</evidence>